<accession>A0AAV4GU15</accession>
<evidence type="ECO:0000256" key="9">
    <source>
        <dbReference type="ARBA" id="ARBA00023201"/>
    </source>
</evidence>
<evidence type="ECO:0000256" key="2">
    <source>
        <dbReference type="ARBA" id="ARBA00022448"/>
    </source>
</evidence>
<evidence type="ECO:0000256" key="7">
    <source>
        <dbReference type="ARBA" id="ARBA00023065"/>
    </source>
</evidence>
<comment type="caution">
    <text evidence="12">The sequence shown here is derived from an EMBL/GenBank/DDBJ whole genome shotgun (WGS) entry which is preliminary data.</text>
</comment>
<protein>
    <submittedName>
        <fullName evidence="12">Acid-sensing ion channel 2-like</fullName>
    </submittedName>
</protein>
<evidence type="ECO:0000256" key="10">
    <source>
        <dbReference type="ARBA" id="ARBA00023303"/>
    </source>
</evidence>
<evidence type="ECO:0000313" key="12">
    <source>
        <dbReference type="EMBL" id="GFR89348.1"/>
    </source>
</evidence>
<organism evidence="12 13">
    <name type="scientific">Elysia marginata</name>
    <dbReference type="NCBI Taxonomy" id="1093978"/>
    <lineage>
        <taxon>Eukaryota</taxon>
        <taxon>Metazoa</taxon>
        <taxon>Spiralia</taxon>
        <taxon>Lophotrochozoa</taxon>
        <taxon>Mollusca</taxon>
        <taxon>Gastropoda</taxon>
        <taxon>Heterobranchia</taxon>
        <taxon>Euthyneura</taxon>
        <taxon>Panpulmonata</taxon>
        <taxon>Sacoglossa</taxon>
        <taxon>Placobranchoidea</taxon>
        <taxon>Plakobranchidae</taxon>
        <taxon>Elysia</taxon>
    </lineage>
</organism>
<gene>
    <name evidence="12" type="ORF">ElyMa_006122100</name>
</gene>
<keyword evidence="8" id="KW-0472">Membrane</keyword>
<evidence type="ECO:0000256" key="6">
    <source>
        <dbReference type="ARBA" id="ARBA00023053"/>
    </source>
</evidence>
<evidence type="ECO:0000256" key="5">
    <source>
        <dbReference type="ARBA" id="ARBA00022989"/>
    </source>
</evidence>
<dbReference type="InterPro" id="IPR001873">
    <property type="entry name" value="ENaC"/>
</dbReference>
<evidence type="ECO:0000256" key="11">
    <source>
        <dbReference type="RuleBase" id="RU000679"/>
    </source>
</evidence>
<dbReference type="Proteomes" id="UP000762676">
    <property type="component" value="Unassembled WGS sequence"/>
</dbReference>
<keyword evidence="7 11" id="KW-0406">Ion transport</keyword>
<dbReference type="Gene3D" id="1.10.287.770">
    <property type="entry name" value="YojJ-like"/>
    <property type="match status" value="1"/>
</dbReference>
<keyword evidence="5" id="KW-1133">Transmembrane helix</keyword>
<keyword evidence="10 11" id="KW-0407">Ion channel</keyword>
<evidence type="ECO:0000256" key="3">
    <source>
        <dbReference type="ARBA" id="ARBA00022461"/>
    </source>
</evidence>
<name>A0AAV4GU15_9GAST</name>
<keyword evidence="13" id="KW-1185">Reference proteome</keyword>
<keyword evidence="3 11" id="KW-0894">Sodium channel</keyword>
<dbReference type="EMBL" id="BMAT01012298">
    <property type="protein sequence ID" value="GFR89348.1"/>
    <property type="molecule type" value="Genomic_DNA"/>
</dbReference>
<evidence type="ECO:0000256" key="4">
    <source>
        <dbReference type="ARBA" id="ARBA00022692"/>
    </source>
</evidence>
<keyword evidence="9 11" id="KW-0739">Sodium transport</keyword>
<evidence type="ECO:0000256" key="8">
    <source>
        <dbReference type="ARBA" id="ARBA00023136"/>
    </source>
</evidence>
<evidence type="ECO:0000256" key="1">
    <source>
        <dbReference type="ARBA" id="ARBA00004141"/>
    </source>
</evidence>
<dbReference type="GO" id="GO:0005886">
    <property type="term" value="C:plasma membrane"/>
    <property type="evidence" value="ECO:0007669"/>
    <property type="project" value="TreeGrafter"/>
</dbReference>
<dbReference type="GO" id="GO:0015280">
    <property type="term" value="F:ligand-gated sodium channel activity"/>
    <property type="evidence" value="ECO:0007669"/>
    <property type="project" value="TreeGrafter"/>
</dbReference>
<reference evidence="12 13" key="1">
    <citation type="journal article" date="2021" name="Elife">
        <title>Chloroplast acquisition without the gene transfer in kleptoplastic sea slugs, Plakobranchus ocellatus.</title>
        <authorList>
            <person name="Maeda T."/>
            <person name="Takahashi S."/>
            <person name="Yoshida T."/>
            <person name="Shimamura S."/>
            <person name="Takaki Y."/>
            <person name="Nagai Y."/>
            <person name="Toyoda A."/>
            <person name="Suzuki Y."/>
            <person name="Arimoto A."/>
            <person name="Ishii H."/>
            <person name="Satoh N."/>
            <person name="Nishiyama T."/>
            <person name="Hasebe M."/>
            <person name="Maruyama T."/>
            <person name="Minagawa J."/>
            <person name="Obokata J."/>
            <person name="Shigenobu S."/>
        </authorList>
    </citation>
    <scope>NUCLEOTIDE SEQUENCE [LARGE SCALE GENOMIC DNA]</scope>
</reference>
<keyword evidence="2 11" id="KW-0813">Transport</keyword>
<proteinExistence type="inferred from homology"/>
<dbReference type="PANTHER" id="PTHR11690">
    <property type="entry name" value="AMILORIDE-SENSITIVE SODIUM CHANNEL-RELATED"/>
    <property type="match status" value="1"/>
</dbReference>
<comment type="similarity">
    <text evidence="11">Belongs to the amiloride-sensitive sodium channel (TC 1.A.6) family.</text>
</comment>
<comment type="subcellular location">
    <subcellularLocation>
        <location evidence="1">Membrane</location>
        <topology evidence="1">Multi-pass membrane protein</topology>
    </subcellularLocation>
</comment>
<dbReference type="AlphaFoldDB" id="A0AAV4GU15"/>
<sequence length="134" mass="14976">MCVNSLSQGLNIDLPKAGLETRTSRSESRASTIRPRRHTYMIQQLELKIYPDSLFTHLEEHVPKYSWSVVFGTIGGQMGLFTGASVLTVVEFVELTVLAFVVLCRYGYSNLCNKLSPPPRGPPSPIQDDEAAWF</sequence>
<keyword evidence="6" id="KW-0915">Sodium</keyword>
<evidence type="ECO:0000313" key="13">
    <source>
        <dbReference type="Proteomes" id="UP000762676"/>
    </source>
</evidence>
<dbReference type="Pfam" id="PF00858">
    <property type="entry name" value="ASC"/>
    <property type="match status" value="1"/>
</dbReference>
<keyword evidence="4 11" id="KW-0812">Transmembrane</keyword>